<dbReference type="PROSITE" id="PS00107">
    <property type="entry name" value="PROTEIN_KINASE_ATP"/>
    <property type="match status" value="1"/>
</dbReference>
<evidence type="ECO:0000256" key="6">
    <source>
        <dbReference type="ARBA" id="ARBA00022840"/>
    </source>
</evidence>
<feature type="region of interest" description="Disordered" evidence="8">
    <location>
        <begin position="545"/>
        <end position="583"/>
    </location>
</feature>
<evidence type="ECO:0000256" key="2">
    <source>
        <dbReference type="ARBA" id="ARBA00022527"/>
    </source>
</evidence>
<keyword evidence="11" id="KW-1185">Reference proteome</keyword>
<evidence type="ECO:0000256" key="5">
    <source>
        <dbReference type="ARBA" id="ARBA00022777"/>
    </source>
</evidence>
<dbReference type="Proteomes" id="UP001596137">
    <property type="component" value="Unassembled WGS sequence"/>
</dbReference>
<evidence type="ECO:0000256" key="8">
    <source>
        <dbReference type="SAM" id="MobiDB-lite"/>
    </source>
</evidence>
<dbReference type="InterPro" id="IPR017441">
    <property type="entry name" value="Protein_kinase_ATP_BS"/>
</dbReference>
<accession>A0ABW1NJ43</accession>
<feature type="region of interest" description="Disordered" evidence="8">
    <location>
        <begin position="278"/>
        <end position="512"/>
    </location>
</feature>
<dbReference type="Gene3D" id="1.10.510.10">
    <property type="entry name" value="Transferase(Phosphotransferase) domain 1"/>
    <property type="match status" value="1"/>
</dbReference>
<reference evidence="11" key="1">
    <citation type="journal article" date="2019" name="Int. J. Syst. Evol. Microbiol.">
        <title>The Global Catalogue of Microorganisms (GCM) 10K type strain sequencing project: providing services to taxonomists for standard genome sequencing and annotation.</title>
        <authorList>
            <consortium name="The Broad Institute Genomics Platform"/>
            <consortium name="The Broad Institute Genome Sequencing Center for Infectious Disease"/>
            <person name="Wu L."/>
            <person name="Ma J."/>
        </authorList>
    </citation>
    <scope>NUCLEOTIDE SEQUENCE [LARGE SCALE GENOMIC DNA]</scope>
    <source>
        <strain evidence="11">JCM 30346</strain>
    </source>
</reference>
<dbReference type="InterPro" id="IPR011009">
    <property type="entry name" value="Kinase-like_dom_sf"/>
</dbReference>
<sequence length="725" mass="71967">MTEPGAPGVPGYEMLGILGQGGFGVVYRARQLAVRREVALKVDNRVLVSERDRRRFMREVSSAGALSGHPHVAHVYDAGVLGDGRPYMVLELCPGGSLSDRLRERGPLPAAEVRDIGVRIADALAAAHAAGVLHRDVKPANILINRYGMVALSDFGLAATAHAEGEVSVTRESLTPAFGPPEAFELAEPSPAGDVYSLAATLYALLNGRPPRFPESGVVNVAMIMALHRLPVPEIPGVPPQLTAVLRAGLATHPRDRLPSAAALRDALSAVPAEALIQSGSGSRTPASPDGHSHGSSGPYTPAAGPSSPGADGYAHGSSGPYAPASPSLPHPPVSPSFSPGPSGPPAHAAGPPASPYASPGSRGSAPAGFVPDATGPGQGAGSTGPSGRGRHGRGAGPVEVTGPGGPGGSGGRPGDGGQGYGSGGQGYGSGGQAAGPDGHGRAVGPGGRSGGPGGRPGGVPGGWAGGVEQGPRGQVTGPGGRRDGVPGAGGRGSGPISRSEITRPPVPPVPRPGHTKLYGVLAGVFALLLVIGVTIAWFESGDPGTGTAGPPGASGAPGTGSGSDPAPSASGGGRTGDPAGTLGGVPVTTASCPATAVTGAGAACGRDAECWGGIVAITGAVSVRRRACEESHVWETFAIAPLPKDAMTFDLADLEAHPVVKRLCSARVLLGSRTGTARAIPSGQWMVSVLPPSPDAFKEGVRIYRCVGGVTGRETPGTYFRPSR</sequence>
<evidence type="ECO:0000256" key="3">
    <source>
        <dbReference type="ARBA" id="ARBA00022679"/>
    </source>
</evidence>
<evidence type="ECO:0000313" key="11">
    <source>
        <dbReference type="Proteomes" id="UP001596137"/>
    </source>
</evidence>
<evidence type="ECO:0000256" key="1">
    <source>
        <dbReference type="ARBA" id="ARBA00012513"/>
    </source>
</evidence>
<keyword evidence="5 10" id="KW-0418">Kinase</keyword>
<dbReference type="InterPro" id="IPR000719">
    <property type="entry name" value="Prot_kinase_dom"/>
</dbReference>
<dbReference type="EC" id="2.7.11.1" evidence="1"/>
<dbReference type="SMART" id="SM00220">
    <property type="entry name" value="S_TKc"/>
    <property type="match status" value="1"/>
</dbReference>
<feature type="compositionally biased region" description="Low complexity" evidence="8">
    <location>
        <begin position="336"/>
        <end position="369"/>
    </location>
</feature>
<keyword evidence="6 7" id="KW-0067">ATP-binding</keyword>
<feature type="binding site" evidence="7">
    <location>
        <position position="41"/>
    </location>
    <ligand>
        <name>ATP</name>
        <dbReference type="ChEBI" id="CHEBI:30616"/>
    </ligand>
</feature>
<comment type="caution">
    <text evidence="10">The sequence shown here is derived from an EMBL/GenBank/DDBJ whole genome shotgun (WGS) entry which is preliminary data.</text>
</comment>
<keyword evidence="3" id="KW-0808">Transferase</keyword>
<keyword evidence="4 7" id="KW-0547">Nucleotide-binding</keyword>
<dbReference type="PROSITE" id="PS00108">
    <property type="entry name" value="PROTEIN_KINASE_ST"/>
    <property type="match status" value="1"/>
</dbReference>
<dbReference type="GO" id="GO:0016301">
    <property type="term" value="F:kinase activity"/>
    <property type="evidence" value="ECO:0007669"/>
    <property type="project" value="UniProtKB-KW"/>
</dbReference>
<dbReference type="InterPro" id="IPR008271">
    <property type="entry name" value="Ser/Thr_kinase_AS"/>
</dbReference>
<dbReference type="RefSeq" id="WP_380752821.1">
    <property type="nucleotide sequence ID" value="NZ_JBHSRF010000018.1"/>
</dbReference>
<feature type="compositionally biased region" description="Low complexity" evidence="8">
    <location>
        <begin position="317"/>
        <end position="326"/>
    </location>
</feature>
<feature type="compositionally biased region" description="Gly residues" evidence="8">
    <location>
        <begin position="403"/>
        <end position="434"/>
    </location>
</feature>
<name>A0ABW1NJ43_9ACTN</name>
<gene>
    <name evidence="10" type="ORF">ACFP1K_15400</name>
</gene>
<feature type="compositionally biased region" description="Gly residues" evidence="8">
    <location>
        <begin position="377"/>
        <end position="388"/>
    </location>
</feature>
<dbReference type="EMBL" id="JBHSRF010000018">
    <property type="protein sequence ID" value="MFC6082552.1"/>
    <property type="molecule type" value="Genomic_DNA"/>
</dbReference>
<evidence type="ECO:0000256" key="4">
    <source>
        <dbReference type="ARBA" id="ARBA00022741"/>
    </source>
</evidence>
<dbReference type="PANTHER" id="PTHR43289:SF6">
    <property type="entry name" value="SERINE_THREONINE-PROTEIN KINASE NEKL-3"/>
    <property type="match status" value="1"/>
</dbReference>
<dbReference type="Pfam" id="PF00069">
    <property type="entry name" value="Pkinase"/>
    <property type="match status" value="1"/>
</dbReference>
<feature type="domain" description="Protein kinase" evidence="9">
    <location>
        <begin position="12"/>
        <end position="277"/>
    </location>
</feature>
<dbReference type="CDD" id="cd14014">
    <property type="entry name" value="STKc_PknB_like"/>
    <property type="match status" value="1"/>
</dbReference>
<evidence type="ECO:0000259" key="9">
    <source>
        <dbReference type="PROSITE" id="PS50011"/>
    </source>
</evidence>
<proteinExistence type="predicted"/>
<dbReference type="PANTHER" id="PTHR43289">
    <property type="entry name" value="MITOGEN-ACTIVATED PROTEIN KINASE KINASE KINASE 20-RELATED"/>
    <property type="match status" value="1"/>
</dbReference>
<evidence type="ECO:0000256" key="7">
    <source>
        <dbReference type="PROSITE-ProRule" id="PRU10141"/>
    </source>
</evidence>
<dbReference type="SUPFAM" id="SSF56112">
    <property type="entry name" value="Protein kinase-like (PK-like)"/>
    <property type="match status" value="1"/>
</dbReference>
<feature type="compositionally biased region" description="Gly residues" evidence="8">
    <location>
        <begin position="442"/>
        <end position="469"/>
    </location>
</feature>
<evidence type="ECO:0000313" key="10">
    <source>
        <dbReference type="EMBL" id="MFC6082552.1"/>
    </source>
</evidence>
<protein>
    <recommendedName>
        <fullName evidence="1">non-specific serine/threonine protein kinase</fullName>
        <ecNumber evidence="1">2.7.11.1</ecNumber>
    </recommendedName>
</protein>
<organism evidence="10 11">
    <name type="scientific">Sphaerisporangium aureirubrum</name>
    <dbReference type="NCBI Taxonomy" id="1544736"/>
    <lineage>
        <taxon>Bacteria</taxon>
        <taxon>Bacillati</taxon>
        <taxon>Actinomycetota</taxon>
        <taxon>Actinomycetes</taxon>
        <taxon>Streptosporangiales</taxon>
        <taxon>Streptosporangiaceae</taxon>
        <taxon>Sphaerisporangium</taxon>
    </lineage>
</organism>
<keyword evidence="2" id="KW-0723">Serine/threonine-protein kinase</keyword>
<dbReference type="PROSITE" id="PS50011">
    <property type="entry name" value="PROTEIN_KINASE_DOM"/>
    <property type="match status" value="1"/>
</dbReference>